<proteinExistence type="predicted"/>
<accession>A0A6V7RE28</accession>
<dbReference type="RefSeq" id="WP_186086856.1">
    <property type="nucleotide sequence ID" value="NZ_BMDB01000001.1"/>
</dbReference>
<comment type="caution">
    <text evidence="1">The sequence shown here is derived from an EMBL/GenBank/DDBJ whole genome shotgun (WGS) entry which is preliminary data.</text>
</comment>
<reference evidence="1 2" key="1">
    <citation type="submission" date="2020-07" db="EMBL/GenBank/DDBJ databases">
        <authorList>
            <person name="Criscuolo A."/>
        </authorList>
    </citation>
    <scope>NUCLEOTIDE SEQUENCE [LARGE SCALE GENOMIC DNA]</scope>
    <source>
        <strain evidence="2">CIP 111030</strain>
    </source>
</reference>
<dbReference type="AlphaFoldDB" id="A0A6V7RE28"/>
<gene>
    <name evidence="1" type="ORF">JEOSCH030_00906</name>
</gene>
<evidence type="ECO:0000313" key="2">
    <source>
        <dbReference type="Proteomes" id="UP000521032"/>
    </source>
</evidence>
<name>A0A6V7RE28_9BACL</name>
<evidence type="ECO:0000313" key="1">
    <source>
        <dbReference type="EMBL" id="CAD2075778.1"/>
    </source>
</evidence>
<protein>
    <submittedName>
        <fullName evidence="1">Uncharacterized protein</fullName>
    </submittedName>
</protein>
<dbReference type="EMBL" id="CAJEWE010000010">
    <property type="protein sequence ID" value="CAD2075778.1"/>
    <property type="molecule type" value="Genomic_DNA"/>
</dbReference>
<sequence>MLLTISGKVEFTITLDSSAWIFDDRKLHLDTLVSSEDEISFEDNKEWNRQIIEGDTLPPTLKTEKQFKSTKQELLEGTFVMNLSPFLEYAEPETFTYRITHKDGVTELPYKDRYSHYAQFSKEGKRLYDDGMIDILIIENNLLLERYEYVTKIEFI</sequence>
<organism evidence="1 2">
    <name type="scientific">Phocicoccus schoeneichii</name>
    <dbReference type="NCBI Taxonomy" id="1812261"/>
    <lineage>
        <taxon>Bacteria</taxon>
        <taxon>Bacillati</taxon>
        <taxon>Bacillota</taxon>
        <taxon>Bacilli</taxon>
        <taxon>Bacillales</taxon>
        <taxon>Salinicoccaceae</taxon>
        <taxon>Phocicoccus</taxon>
    </lineage>
</organism>
<dbReference type="Proteomes" id="UP000521032">
    <property type="component" value="Unassembled WGS sequence"/>
</dbReference>
<keyword evidence="2" id="KW-1185">Reference proteome</keyword>